<dbReference type="PANTHER" id="PTHR46577">
    <property type="entry name" value="HTH-TYPE TRANSCRIPTIONAL REGULATORY PROTEIN GABR"/>
    <property type="match status" value="1"/>
</dbReference>
<dbReference type="GO" id="GO:0030170">
    <property type="term" value="F:pyridoxal phosphate binding"/>
    <property type="evidence" value="ECO:0007669"/>
    <property type="project" value="InterPro"/>
</dbReference>
<sequence>MRVTINREADTPVYVQIFEQVRRQILSGELLPGFRLPPERKLAESLGVNRTTVLNAYRELKAEGLVGSRVGNGTIVLAYPDEELNPGSISSQEPTWNQIFSQYANNFNSYMVKDLLALANRKDVISFATGIASPETGPIQILKGIEQELVEQENYKALLHTPTEGFTSLREAVCCLMHKRGVYCRYDEVMLLSGSQQGIDLAARIIIDPGDLVVVEEPTFFPAIQAFKTVGARVIGIPIDDKGMRIDIFEQLLQRYRPKLIYTIPTFQNPSGTEMELDRRKQLVELAYKYRVLIIEDDAYGDLCYEGHALPLLKSMDNDGYVIYLSTFSKIVYPGLRLGWIVAHKKVVKKFAAAKQIMDLHSNSLSQWIIERFITSGSFASHIHKVCAEYRARRDAMYNALSQYAPKDLLWNRPRGGYYIWCKLPEGVSASKLISKAAEHKVAFVPGSPFFTSGQGDDFIRLNFTFATFKDINEGIKRLCEAMKELIDHKDHDEIYADMEINPIV</sequence>
<dbReference type="InterPro" id="IPR051446">
    <property type="entry name" value="HTH_trans_reg/aminotransferase"/>
</dbReference>
<accession>R4KA96</accession>
<keyword evidence="8" id="KW-0805">Transcription regulation</keyword>
<evidence type="ECO:0000259" key="11">
    <source>
        <dbReference type="PROSITE" id="PS50949"/>
    </source>
</evidence>
<evidence type="ECO:0000256" key="5">
    <source>
        <dbReference type="ARBA" id="ARBA00022576"/>
    </source>
</evidence>
<dbReference type="InterPro" id="IPR015424">
    <property type="entry name" value="PyrdxlP-dep_Trfase"/>
</dbReference>
<dbReference type="GO" id="GO:0003677">
    <property type="term" value="F:DNA binding"/>
    <property type="evidence" value="ECO:0007669"/>
    <property type="project" value="UniProtKB-KW"/>
</dbReference>
<comment type="cofactor">
    <cofactor evidence="1">
        <name>pyridoxal 5'-phosphate</name>
        <dbReference type="ChEBI" id="CHEBI:597326"/>
    </cofactor>
</comment>
<evidence type="ECO:0000256" key="8">
    <source>
        <dbReference type="ARBA" id="ARBA00023015"/>
    </source>
</evidence>
<protein>
    <submittedName>
        <fullName evidence="12">Transcriptional regulator with HTH domain and aminotransferase domain</fullName>
    </submittedName>
</protein>
<dbReference type="InterPro" id="IPR036390">
    <property type="entry name" value="WH_DNA-bd_sf"/>
</dbReference>
<dbReference type="GO" id="GO:0008483">
    <property type="term" value="F:transaminase activity"/>
    <property type="evidence" value="ECO:0007669"/>
    <property type="project" value="UniProtKB-KW"/>
</dbReference>
<gene>
    <name evidence="12" type="ORF">Desgi_0526</name>
</gene>
<evidence type="ECO:0000256" key="6">
    <source>
        <dbReference type="ARBA" id="ARBA00022679"/>
    </source>
</evidence>
<evidence type="ECO:0000256" key="4">
    <source>
        <dbReference type="ARBA" id="ARBA00011738"/>
    </source>
</evidence>
<dbReference type="STRING" id="767817.Desgi_0526"/>
<keyword evidence="9" id="KW-0238">DNA-binding</keyword>
<dbReference type="Gene3D" id="1.10.10.10">
    <property type="entry name" value="Winged helix-like DNA-binding domain superfamily/Winged helix DNA-binding domain"/>
    <property type="match status" value="1"/>
</dbReference>
<dbReference type="InterPro" id="IPR015421">
    <property type="entry name" value="PyrdxlP-dep_Trfase_major"/>
</dbReference>
<comment type="similarity">
    <text evidence="2">In the C-terminal section; belongs to the class-I pyridoxal-phosphate-dependent aminotransferase family.</text>
</comment>
<dbReference type="PROSITE" id="PS50949">
    <property type="entry name" value="HTH_GNTR"/>
    <property type="match status" value="1"/>
</dbReference>
<evidence type="ECO:0000256" key="10">
    <source>
        <dbReference type="ARBA" id="ARBA00023163"/>
    </source>
</evidence>
<keyword evidence="5 12" id="KW-0032">Aminotransferase</keyword>
<dbReference type="CDD" id="cd00609">
    <property type="entry name" value="AAT_like"/>
    <property type="match status" value="1"/>
</dbReference>
<dbReference type="InterPro" id="IPR004839">
    <property type="entry name" value="Aminotransferase_I/II_large"/>
</dbReference>
<name>R4KA96_9FIRM</name>
<dbReference type="Pfam" id="PF00155">
    <property type="entry name" value="Aminotran_1_2"/>
    <property type="match status" value="1"/>
</dbReference>
<dbReference type="GO" id="GO:0003700">
    <property type="term" value="F:DNA-binding transcription factor activity"/>
    <property type="evidence" value="ECO:0007669"/>
    <property type="project" value="InterPro"/>
</dbReference>
<dbReference type="PANTHER" id="PTHR46577:SF2">
    <property type="entry name" value="TRANSCRIPTIONAL REGULATORY PROTEIN"/>
    <property type="match status" value="1"/>
</dbReference>
<feature type="domain" description="HTH gntR-type" evidence="11">
    <location>
        <begin position="11"/>
        <end position="79"/>
    </location>
</feature>
<dbReference type="CDD" id="cd07377">
    <property type="entry name" value="WHTH_GntR"/>
    <property type="match status" value="1"/>
</dbReference>
<dbReference type="PRINTS" id="PR00035">
    <property type="entry name" value="HTHGNTR"/>
</dbReference>
<evidence type="ECO:0000256" key="9">
    <source>
        <dbReference type="ARBA" id="ARBA00023125"/>
    </source>
</evidence>
<evidence type="ECO:0000256" key="7">
    <source>
        <dbReference type="ARBA" id="ARBA00022898"/>
    </source>
</evidence>
<organism evidence="12 13">
    <name type="scientific">Desulfoscipio gibsoniae DSM 7213</name>
    <dbReference type="NCBI Taxonomy" id="767817"/>
    <lineage>
        <taxon>Bacteria</taxon>
        <taxon>Bacillati</taxon>
        <taxon>Bacillota</taxon>
        <taxon>Clostridia</taxon>
        <taxon>Eubacteriales</taxon>
        <taxon>Desulfallaceae</taxon>
        <taxon>Desulfoscipio</taxon>
    </lineage>
</organism>
<dbReference type="Gene3D" id="3.90.1150.10">
    <property type="entry name" value="Aspartate Aminotransferase, domain 1"/>
    <property type="match status" value="1"/>
</dbReference>
<dbReference type="KEGG" id="dgi:Desgi_0526"/>
<evidence type="ECO:0000256" key="1">
    <source>
        <dbReference type="ARBA" id="ARBA00001933"/>
    </source>
</evidence>
<dbReference type="OrthoDB" id="9808770at2"/>
<dbReference type="EMBL" id="CP003273">
    <property type="protein sequence ID" value="AGL00093.1"/>
    <property type="molecule type" value="Genomic_DNA"/>
</dbReference>
<comment type="subunit">
    <text evidence="4">Homodimer.</text>
</comment>
<dbReference type="HOGENOM" id="CLU_017584_0_6_9"/>
<dbReference type="Gene3D" id="3.40.640.10">
    <property type="entry name" value="Type I PLP-dependent aspartate aminotransferase-like (Major domain)"/>
    <property type="match status" value="1"/>
</dbReference>
<evidence type="ECO:0000256" key="3">
    <source>
        <dbReference type="ARBA" id="ARBA00007441"/>
    </source>
</evidence>
<comment type="similarity">
    <text evidence="3">Belongs to the class-I pyridoxal-phosphate-dependent aminotransferase family.</text>
</comment>
<dbReference type="InterPro" id="IPR000524">
    <property type="entry name" value="Tscrpt_reg_HTH_GntR"/>
</dbReference>
<dbReference type="FunFam" id="3.40.640.10:FF:000053">
    <property type="entry name" value="Aminotransferase, class I"/>
    <property type="match status" value="1"/>
</dbReference>
<dbReference type="Pfam" id="PF00392">
    <property type="entry name" value="GntR"/>
    <property type="match status" value="1"/>
</dbReference>
<proteinExistence type="inferred from homology"/>
<evidence type="ECO:0000256" key="2">
    <source>
        <dbReference type="ARBA" id="ARBA00005384"/>
    </source>
</evidence>
<dbReference type="InterPro" id="IPR015422">
    <property type="entry name" value="PyrdxlP-dep_Trfase_small"/>
</dbReference>
<evidence type="ECO:0000313" key="13">
    <source>
        <dbReference type="Proteomes" id="UP000013520"/>
    </source>
</evidence>
<dbReference type="SUPFAM" id="SSF53383">
    <property type="entry name" value="PLP-dependent transferases"/>
    <property type="match status" value="1"/>
</dbReference>
<reference evidence="12 13" key="1">
    <citation type="submission" date="2012-01" db="EMBL/GenBank/DDBJ databases">
        <title>Complete sequence of Desulfotomaculum gibsoniae DSM 7213.</title>
        <authorList>
            <consortium name="US DOE Joint Genome Institute"/>
            <person name="Lucas S."/>
            <person name="Han J."/>
            <person name="Lapidus A."/>
            <person name="Cheng J.-F."/>
            <person name="Goodwin L."/>
            <person name="Pitluck S."/>
            <person name="Peters L."/>
            <person name="Ovchinnikova G."/>
            <person name="Teshima H."/>
            <person name="Detter J.C."/>
            <person name="Han C."/>
            <person name="Tapia R."/>
            <person name="Land M."/>
            <person name="Hauser L."/>
            <person name="Kyrpides N."/>
            <person name="Ivanova N."/>
            <person name="Pagani I."/>
            <person name="Parshina S."/>
            <person name="Plugge C."/>
            <person name="Muyzer G."/>
            <person name="Kuever J."/>
            <person name="Ivanova A."/>
            <person name="Nazina T."/>
            <person name="Klenk H.-P."/>
            <person name="Brambilla E."/>
            <person name="Spring S."/>
            <person name="Stams A.F."/>
            <person name="Woyke T."/>
        </authorList>
    </citation>
    <scope>NUCLEOTIDE SEQUENCE [LARGE SCALE GENOMIC DNA]</scope>
    <source>
        <strain evidence="12 13">DSM 7213</strain>
    </source>
</reference>
<dbReference type="Proteomes" id="UP000013520">
    <property type="component" value="Chromosome"/>
</dbReference>
<keyword evidence="6 12" id="KW-0808">Transferase</keyword>
<dbReference type="InterPro" id="IPR036388">
    <property type="entry name" value="WH-like_DNA-bd_sf"/>
</dbReference>
<keyword evidence="10" id="KW-0804">Transcription</keyword>
<dbReference type="SUPFAM" id="SSF46785">
    <property type="entry name" value="Winged helix' DNA-binding domain"/>
    <property type="match status" value="1"/>
</dbReference>
<keyword evidence="13" id="KW-1185">Reference proteome</keyword>
<dbReference type="AlphaFoldDB" id="R4KA96"/>
<evidence type="ECO:0000313" key="12">
    <source>
        <dbReference type="EMBL" id="AGL00093.1"/>
    </source>
</evidence>
<keyword evidence="7" id="KW-0663">Pyridoxal phosphate</keyword>
<dbReference type="eggNOG" id="COG1167">
    <property type="taxonomic scope" value="Bacteria"/>
</dbReference>
<dbReference type="SMART" id="SM00345">
    <property type="entry name" value="HTH_GNTR"/>
    <property type="match status" value="1"/>
</dbReference>